<evidence type="ECO:0000256" key="3">
    <source>
        <dbReference type="SAM" id="MobiDB-lite"/>
    </source>
</evidence>
<dbReference type="PANTHER" id="PTHR33677:SF5">
    <property type="entry name" value="TRANSCRIPTIONAL REPRESSOR FRMR"/>
    <property type="match status" value="1"/>
</dbReference>
<evidence type="ECO:0000313" key="5">
    <source>
        <dbReference type="Proteomes" id="UP000029014"/>
    </source>
</evidence>
<dbReference type="CDD" id="cd10148">
    <property type="entry name" value="CsoR-like_DUF156"/>
    <property type="match status" value="1"/>
</dbReference>
<dbReference type="Gene3D" id="1.20.58.1000">
    <property type="entry name" value="Metal-sensitive repressor, helix protomer"/>
    <property type="match status" value="1"/>
</dbReference>
<gene>
    <name evidence="4" type="ORF">BMIN_0293</name>
</gene>
<dbReference type="GO" id="GO:0003677">
    <property type="term" value="F:DNA binding"/>
    <property type="evidence" value="ECO:0007669"/>
    <property type="project" value="InterPro"/>
</dbReference>
<evidence type="ECO:0008006" key="6">
    <source>
        <dbReference type="Google" id="ProtNLM"/>
    </source>
</evidence>
<sequence>MNDTVITTSTTVQNGAPKRADAAADSPSTPSDIASRTADAEAERKRRAILNRLKRASGQLNAVISSVENGRPCADTITQLSAASKALDRVGFLIIATSMRECIGNASTNAPQPTIDELEKLFLTLA</sequence>
<feature type="compositionally biased region" description="Low complexity" evidence="3">
    <location>
        <begin position="23"/>
        <end position="35"/>
    </location>
</feature>
<dbReference type="EMBL" id="JGZD01000009">
    <property type="protein sequence ID" value="KFI72398.1"/>
    <property type="molecule type" value="Genomic_DNA"/>
</dbReference>
<feature type="region of interest" description="Disordered" evidence="3">
    <location>
        <begin position="1"/>
        <end position="40"/>
    </location>
</feature>
<name>A0A087BMZ8_9BIFI</name>
<feature type="compositionally biased region" description="Polar residues" evidence="3">
    <location>
        <begin position="1"/>
        <end position="14"/>
    </location>
</feature>
<dbReference type="eggNOG" id="COG1937">
    <property type="taxonomic scope" value="Bacteria"/>
</dbReference>
<dbReference type="InterPro" id="IPR038390">
    <property type="entry name" value="Metal_Tscrpt_repr_sf"/>
</dbReference>
<evidence type="ECO:0000313" key="4">
    <source>
        <dbReference type="EMBL" id="KFI72398.1"/>
    </source>
</evidence>
<protein>
    <recommendedName>
        <fullName evidence="6">Copper-sensing transcriptional repressor CsoR</fullName>
    </recommendedName>
</protein>
<comment type="similarity">
    <text evidence="1">Belongs to the CsoR family.</text>
</comment>
<dbReference type="PANTHER" id="PTHR33677">
    <property type="entry name" value="TRANSCRIPTIONAL REPRESSOR FRMR-RELATED"/>
    <property type="match status" value="1"/>
</dbReference>
<dbReference type="AlphaFoldDB" id="A0A087BMZ8"/>
<evidence type="ECO:0000256" key="1">
    <source>
        <dbReference type="ARBA" id="ARBA00005428"/>
    </source>
</evidence>
<evidence type="ECO:0000256" key="2">
    <source>
        <dbReference type="ARBA" id="ARBA00023008"/>
    </source>
</evidence>
<keyword evidence="5" id="KW-1185">Reference proteome</keyword>
<dbReference type="InterPro" id="IPR003735">
    <property type="entry name" value="Metal_Tscrpt_repr"/>
</dbReference>
<dbReference type="GO" id="GO:0045892">
    <property type="term" value="P:negative regulation of DNA-templated transcription"/>
    <property type="evidence" value="ECO:0007669"/>
    <property type="project" value="UniProtKB-ARBA"/>
</dbReference>
<proteinExistence type="inferred from homology"/>
<reference evidence="4 5" key="1">
    <citation type="submission" date="2014-03" db="EMBL/GenBank/DDBJ databases">
        <title>Genomics of Bifidobacteria.</title>
        <authorList>
            <person name="Ventura M."/>
            <person name="Milani C."/>
            <person name="Lugli G.A."/>
        </authorList>
    </citation>
    <scope>NUCLEOTIDE SEQUENCE [LARGE SCALE GENOMIC DNA]</scope>
    <source>
        <strain evidence="4 5">LMG 11592</strain>
    </source>
</reference>
<accession>A0A087BMZ8</accession>
<dbReference type="Pfam" id="PF02583">
    <property type="entry name" value="Trns_repr_metal"/>
    <property type="match status" value="1"/>
</dbReference>
<dbReference type="GO" id="GO:0046872">
    <property type="term" value="F:metal ion binding"/>
    <property type="evidence" value="ECO:0007669"/>
    <property type="project" value="InterPro"/>
</dbReference>
<comment type="caution">
    <text evidence="4">The sequence shown here is derived from an EMBL/GenBank/DDBJ whole genome shotgun (WGS) entry which is preliminary data.</text>
</comment>
<dbReference type="STRING" id="1693.BMIN_0293"/>
<dbReference type="Proteomes" id="UP000029014">
    <property type="component" value="Unassembled WGS sequence"/>
</dbReference>
<keyword evidence="2" id="KW-0186">Copper</keyword>
<organism evidence="4 5">
    <name type="scientific">Bifidobacterium minimum</name>
    <dbReference type="NCBI Taxonomy" id="1693"/>
    <lineage>
        <taxon>Bacteria</taxon>
        <taxon>Bacillati</taxon>
        <taxon>Actinomycetota</taxon>
        <taxon>Actinomycetes</taxon>
        <taxon>Bifidobacteriales</taxon>
        <taxon>Bifidobacteriaceae</taxon>
        <taxon>Bifidobacterium</taxon>
    </lineage>
</organism>